<keyword evidence="1" id="KW-0732">Signal</keyword>
<reference evidence="3 4" key="1">
    <citation type="submission" date="2012-06" db="EMBL/GenBank/DDBJ databases">
        <title>Draft genome sequence of Lactobacillus gigeriorum CRBIP 24.85T, isolated from chicken crop.</title>
        <authorList>
            <person name="Cousin S."/>
            <person name="Ma L."/>
            <person name="Creno S."/>
            <person name="Clermont D."/>
            <person name="Loux V."/>
            <person name="Bizet C."/>
            <person name="Bouchier C."/>
        </authorList>
    </citation>
    <scope>NUCLEOTIDE SEQUENCE [LARGE SCALE GENOMIC DNA]</scope>
    <source>
        <strain evidence="4">CRBIP 24.85T</strain>
    </source>
</reference>
<dbReference type="Pfam" id="PF13349">
    <property type="entry name" value="DUF4097"/>
    <property type="match status" value="1"/>
</dbReference>
<dbReference type="EMBL" id="CAKC01000086">
    <property type="protein sequence ID" value="CCI87707.1"/>
    <property type="molecule type" value="Genomic_DNA"/>
</dbReference>
<proteinExistence type="predicted"/>
<sequence>MKSIWKLITSITMIAGASIALTACGSVVVKTPASEPVVNKTLTTKTFDKIDVNLDDADVEIRSASKPEVVYHGAKKGRIVAKVRGSELKVYSSNKVGIHVEEEPTVIIYVPNKRLSALTIRSADGDVDIDELSTEQVMINTADGDVTIRHLDVNKGKIDSADGDVKLLNLKSKSGFDISTSDGDISVNGTNATGYYLATNNGDIRFKGTYMTNTDSGLVKRKINSRNVLRASTSDGDIKVN</sequence>
<evidence type="ECO:0000313" key="4">
    <source>
        <dbReference type="Proteomes" id="UP000009326"/>
    </source>
</evidence>
<protein>
    <recommendedName>
        <fullName evidence="2">DUF4097 domain-containing protein</fullName>
    </recommendedName>
</protein>
<evidence type="ECO:0000256" key="1">
    <source>
        <dbReference type="SAM" id="SignalP"/>
    </source>
</evidence>
<dbReference type="OrthoDB" id="2223377at2"/>
<gene>
    <name evidence="3" type="ORF">BN52_09910</name>
</gene>
<feature type="chain" id="PRO_5038652823" description="DUF4097 domain-containing protein" evidence="1">
    <location>
        <begin position="23"/>
        <end position="241"/>
    </location>
</feature>
<name>I7J3K1_9LACO</name>
<feature type="signal peptide" evidence="1">
    <location>
        <begin position="1"/>
        <end position="22"/>
    </location>
</feature>
<evidence type="ECO:0000259" key="2">
    <source>
        <dbReference type="Pfam" id="PF13349"/>
    </source>
</evidence>
<dbReference type="AlphaFoldDB" id="I7J3K1"/>
<feature type="domain" description="DUF4097" evidence="2">
    <location>
        <begin position="48"/>
        <end position="240"/>
    </location>
</feature>
<comment type="caution">
    <text evidence="3">The sequence shown here is derived from an EMBL/GenBank/DDBJ whole genome shotgun (WGS) entry which is preliminary data.</text>
</comment>
<dbReference type="RefSeq" id="WP_008474002.1">
    <property type="nucleotide sequence ID" value="NZ_AYZO01000017.1"/>
</dbReference>
<dbReference type="InterPro" id="IPR025164">
    <property type="entry name" value="Toastrack_DUF4097"/>
</dbReference>
<dbReference type="Proteomes" id="UP000009326">
    <property type="component" value="Unassembled WGS sequence"/>
</dbReference>
<dbReference type="PROSITE" id="PS51257">
    <property type="entry name" value="PROKAR_LIPOPROTEIN"/>
    <property type="match status" value="1"/>
</dbReference>
<accession>I7J3K1</accession>
<dbReference type="Gene3D" id="2.160.20.120">
    <property type="match status" value="1"/>
</dbReference>
<dbReference type="STRING" id="1423751.FC38_GL000515"/>
<organism evidence="3 4">
    <name type="scientific">Lactobacillus gigeriorum DSM 23908 = CRBIP 24.85</name>
    <dbReference type="NCBI Taxonomy" id="1423751"/>
    <lineage>
        <taxon>Bacteria</taxon>
        <taxon>Bacillati</taxon>
        <taxon>Bacillota</taxon>
        <taxon>Bacilli</taxon>
        <taxon>Lactobacillales</taxon>
        <taxon>Lactobacillaceae</taxon>
        <taxon>Lactobacillus</taxon>
    </lineage>
</organism>
<evidence type="ECO:0000313" key="3">
    <source>
        <dbReference type="EMBL" id="CCI87707.1"/>
    </source>
</evidence>